<reference evidence="2 3" key="1">
    <citation type="journal article" date="2019" name="Nat. Ecol. Evol.">
        <title>Megaphylogeny resolves global patterns of mushroom evolution.</title>
        <authorList>
            <person name="Varga T."/>
            <person name="Krizsan K."/>
            <person name="Foldi C."/>
            <person name="Dima B."/>
            <person name="Sanchez-Garcia M."/>
            <person name="Sanchez-Ramirez S."/>
            <person name="Szollosi G.J."/>
            <person name="Szarkandi J.G."/>
            <person name="Papp V."/>
            <person name="Albert L."/>
            <person name="Andreopoulos W."/>
            <person name="Angelini C."/>
            <person name="Antonin V."/>
            <person name="Barry K.W."/>
            <person name="Bougher N.L."/>
            <person name="Buchanan P."/>
            <person name="Buyck B."/>
            <person name="Bense V."/>
            <person name="Catcheside P."/>
            <person name="Chovatia M."/>
            <person name="Cooper J."/>
            <person name="Damon W."/>
            <person name="Desjardin D."/>
            <person name="Finy P."/>
            <person name="Geml J."/>
            <person name="Haridas S."/>
            <person name="Hughes K."/>
            <person name="Justo A."/>
            <person name="Karasinski D."/>
            <person name="Kautmanova I."/>
            <person name="Kiss B."/>
            <person name="Kocsube S."/>
            <person name="Kotiranta H."/>
            <person name="LaButti K.M."/>
            <person name="Lechner B.E."/>
            <person name="Liimatainen K."/>
            <person name="Lipzen A."/>
            <person name="Lukacs Z."/>
            <person name="Mihaltcheva S."/>
            <person name="Morgado L.N."/>
            <person name="Niskanen T."/>
            <person name="Noordeloos M.E."/>
            <person name="Ohm R.A."/>
            <person name="Ortiz-Santana B."/>
            <person name="Ovrebo C."/>
            <person name="Racz N."/>
            <person name="Riley R."/>
            <person name="Savchenko A."/>
            <person name="Shiryaev A."/>
            <person name="Soop K."/>
            <person name="Spirin V."/>
            <person name="Szebenyi C."/>
            <person name="Tomsovsky M."/>
            <person name="Tulloss R.E."/>
            <person name="Uehling J."/>
            <person name="Grigoriev I.V."/>
            <person name="Vagvolgyi C."/>
            <person name="Papp T."/>
            <person name="Martin F.M."/>
            <person name="Miettinen O."/>
            <person name="Hibbett D.S."/>
            <person name="Nagy L.G."/>
        </authorList>
    </citation>
    <scope>NUCLEOTIDE SEQUENCE [LARGE SCALE GENOMIC DNA]</scope>
    <source>
        <strain evidence="2 3">CBS 962.96</strain>
    </source>
</reference>
<feature type="compositionally biased region" description="Polar residues" evidence="1">
    <location>
        <begin position="28"/>
        <end position="42"/>
    </location>
</feature>
<name>A0A4S8L5G8_DENBC</name>
<organism evidence="2 3">
    <name type="scientific">Dendrothele bispora (strain CBS 962.96)</name>
    <dbReference type="NCBI Taxonomy" id="1314807"/>
    <lineage>
        <taxon>Eukaryota</taxon>
        <taxon>Fungi</taxon>
        <taxon>Dikarya</taxon>
        <taxon>Basidiomycota</taxon>
        <taxon>Agaricomycotina</taxon>
        <taxon>Agaricomycetes</taxon>
        <taxon>Agaricomycetidae</taxon>
        <taxon>Agaricales</taxon>
        <taxon>Agaricales incertae sedis</taxon>
        <taxon>Dendrothele</taxon>
    </lineage>
</organism>
<feature type="compositionally biased region" description="Low complexity" evidence="1">
    <location>
        <begin position="80"/>
        <end position="96"/>
    </location>
</feature>
<evidence type="ECO:0000256" key="1">
    <source>
        <dbReference type="SAM" id="MobiDB-lite"/>
    </source>
</evidence>
<proteinExistence type="predicted"/>
<protein>
    <submittedName>
        <fullName evidence="2">Uncharacterized protein</fullName>
    </submittedName>
</protein>
<evidence type="ECO:0000313" key="3">
    <source>
        <dbReference type="Proteomes" id="UP000297245"/>
    </source>
</evidence>
<sequence>MSGYIVLRNQKSPSSKVQGRQGGLGFRSASQCDTAALTTTSEPLGPISGDYSSSGASSVENGPRNFHKATSPTKISRKNSQVSSSGGSSVLPPDVVDLVVEDKEAADRRPGPSRLRQVYRHGSNFWSRRGRLSGRG</sequence>
<gene>
    <name evidence="2" type="ORF">K435DRAFT_784101</name>
</gene>
<dbReference type="AlphaFoldDB" id="A0A4S8L5G8"/>
<feature type="region of interest" description="Disordered" evidence="1">
    <location>
        <begin position="1"/>
        <end position="96"/>
    </location>
</feature>
<feature type="compositionally biased region" description="Low complexity" evidence="1">
    <location>
        <begin position="48"/>
        <end position="58"/>
    </location>
</feature>
<dbReference type="Proteomes" id="UP000297245">
    <property type="component" value="Unassembled WGS sequence"/>
</dbReference>
<evidence type="ECO:0000313" key="2">
    <source>
        <dbReference type="EMBL" id="THU83680.1"/>
    </source>
</evidence>
<dbReference type="EMBL" id="ML179647">
    <property type="protein sequence ID" value="THU83680.1"/>
    <property type="molecule type" value="Genomic_DNA"/>
</dbReference>
<keyword evidence="3" id="KW-1185">Reference proteome</keyword>
<accession>A0A4S8L5G8</accession>
<feature type="compositionally biased region" description="Polar residues" evidence="1">
    <location>
        <begin position="9"/>
        <end position="18"/>
    </location>
</feature>